<keyword evidence="1" id="KW-0472">Membrane</keyword>
<dbReference type="EMBL" id="JBHSGL010000005">
    <property type="protein sequence ID" value="MFC4712248.1"/>
    <property type="molecule type" value="Genomic_DNA"/>
</dbReference>
<reference evidence="3" key="1">
    <citation type="journal article" date="2019" name="Int. J. Syst. Evol. Microbiol.">
        <title>The Global Catalogue of Microorganisms (GCM) 10K type strain sequencing project: providing services to taxonomists for standard genome sequencing and annotation.</title>
        <authorList>
            <consortium name="The Broad Institute Genomics Platform"/>
            <consortium name="The Broad Institute Genome Sequencing Center for Infectious Disease"/>
            <person name="Wu L."/>
            <person name="Ma J."/>
        </authorList>
    </citation>
    <scope>NUCLEOTIDE SEQUENCE [LARGE SCALE GENOMIC DNA]</scope>
    <source>
        <strain evidence="3">CGMCC 1.12151</strain>
    </source>
</reference>
<evidence type="ECO:0000313" key="3">
    <source>
        <dbReference type="Proteomes" id="UP001595932"/>
    </source>
</evidence>
<sequence>MKPKRLDELLDKRVLWIIIIILFTVIFILLSGMLSGSFSHQYSSGLLSALGTFGGALVGAFGAGYFTLLSVEKQIRSGEINSKINEINSHLRVGTDYIARVNAVVYWGEHFIGETEDDIANSKQSRFLPKTHSALNNYSGILTNTLKELNTLNYQVVPFDYYKEYIGSKEIVKILSSLAPHINGDLNQSSPLDQIYAAPNYSEFIKYHDQLKSSLNNIKIINDNEQRELLSITEEKNNSIGKSQNI</sequence>
<evidence type="ECO:0000256" key="1">
    <source>
        <dbReference type="SAM" id="Phobius"/>
    </source>
</evidence>
<gene>
    <name evidence="2" type="ORF">ACFO5U_05250</name>
</gene>
<accession>A0ABV9MCE5</accession>
<feature type="transmembrane region" description="Helical" evidence="1">
    <location>
        <begin position="46"/>
        <end position="68"/>
    </location>
</feature>
<comment type="caution">
    <text evidence="2">The sequence shown here is derived from an EMBL/GenBank/DDBJ whole genome shotgun (WGS) entry which is preliminary data.</text>
</comment>
<proteinExistence type="predicted"/>
<keyword evidence="1" id="KW-0812">Transmembrane</keyword>
<dbReference type="Proteomes" id="UP001595932">
    <property type="component" value="Unassembled WGS sequence"/>
</dbReference>
<organism evidence="2 3">
    <name type="scientific">Planococcus dechangensis</name>
    <dbReference type="NCBI Taxonomy" id="1176255"/>
    <lineage>
        <taxon>Bacteria</taxon>
        <taxon>Bacillati</taxon>
        <taxon>Bacillota</taxon>
        <taxon>Bacilli</taxon>
        <taxon>Bacillales</taxon>
        <taxon>Caryophanaceae</taxon>
        <taxon>Planococcus</taxon>
    </lineage>
</organism>
<evidence type="ECO:0000313" key="2">
    <source>
        <dbReference type="EMBL" id="MFC4712248.1"/>
    </source>
</evidence>
<name>A0ABV9MCE5_9BACL</name>
<protein>
    <submittedName>
        <fullName evidence="2">Uncharacterized protein</fullName>
    </submittedName>
</protein>
<feature type="transmembrane region" description="Helical" evidence="1">
    <location>
        <begin position="14"/>
        <end position="34"/>
    </location>
</feature>
<dbReference type="RefSeq" id="WP_377277317.1">
    <property type="nucleotide sequence ID" value="NZ_JBHSGL010000005.1"/>
</dbReference>
<keyword evidence="3" id="KW-1185">Reference proteome</keyword>
<keyword evidence="1" id="KW-1133">Transmembrane helix</keyword>